<dbReference type="InterPro" id="IPR050834">
    <property type="entry name" value="Glycosyltransf_2"/>
</dbReference>
<dbReference type="AlphaFoldDB" id="A0A9E2P208"/>
<dbReference type="InterPro" id="IPR001173">
    <property type="entry name" value="Glyco_trans_2-like"/>
</dbReference>
<feature type="domain" description="Glycosyltransferase 2-like" evidence="1">
    <location>
        <begin position="250"/>
        <end position="381"/>
    </location>
</feature>
<evidence type="ECO:0000259" key="1">
    <source>
        <dbReference type="Pfam" id="PF00535"/>
    </source>
</evidence>
<protein>
    <submittedName>
        <fullName evidence="2">Glycosyltransferase family 2 protein</fullName>
    </submittedName>
</protein>
<accession>A0A9E2P208</accession>
<dbReference type="CDD" id="cd00761">
    <property type="entry name" value="Glyco_tranf_GTA_type"/>
    <property type="match status" value="1"/>
</dbReference>
<organism evidence="2 3">
    <name type="scientific">Candidatus Paraprevotella stercoravium</name>
    <dbReference type="NCBI Taxonomy" id="2838725"/>
    <lineage>
        <taxon>Bacteria</taxon>
        <taxon>Pseudomonadati</taxon>
        <taxon>Bacteroidota</taxon>
        <taxon>Bacteroidia</taxon>
        <taxon>Bacteroidales</taxon>
        <taxon>Prevotellaceae</taxon>
        <taxon>Paraprevotella</taxon>
    </lineage>
</organism>
<evidence type="ECO:0000313" key="3">
    <source>
        <dbReference type="Proteomes" id="UP000823865"/>
    </source>
</evidence>
<evidence type="ECO:0000313" key="2">
    <source>
        <dbReference type="EMBL" id="MBU3852770.1"/>
    </source>
</evidence>
<reference evidence="2" key="1">
    <citation type="journal article" date="2021" name="PeerJ">
        <title>Extensive microbial diversity within the chicken gut microbiome revealed by metagenomics and culture.</title>
        <authorList>
            <person name="Gilroy R."/>
            <person name="Ravi A."/>
            <person name="Getino M."/>
            <person name="Pursley I."/>
            <person name="Horton D.L."/>
            <person name="Alikhan N.F."/>
            <person name="Baker D."/>
            <person name="Gharbi K."/>
            <person name="Hall N."/>
            <person name="Watson M."/>
            <person name="Adriaenssens E.M."/>
            <person name="Foster-Nyarko E."/>
            <person name="Jarju S."/>
            <person name="Secka A."/>
            <person name="Antonio M."/>
            <person name="Oren A."/>
            <person name="Chaudhuri R.R."/>
            <person name="La Ragione R."/>
            <person name="Hildebrand F."/>
            <person name="Pallen M.J."/>
        </authorList>
    </citation>
    <scope>NUCLEOTIDE SEQUENCE</scope>
    <source>
        <strain evidence="2">G3-2149</strain>
    </source>
</reference>
<dbReference type="EMBL" id="JAHLFU010000053">
    <property type="protein sequence ID" value="MBU3852770.1"/>
    <property type="molecule type" value="Genomic_DNA"/>
</dbReference>
<proteinExistence type="predicted"/>
<name>A0A9E2P208_9BACT</name>
<comment type="caution">
    <text evidence="2">The sequence shown here is derived from an EMBL/GenBank/DDBJ whole genome shotgun (WGS) entry which is preliminary data.</text>
</comment>
<reference evidence="2" key="2">
    <citation type="submission" date="2021-04" db="EMBL/GenBank/DDBJ databases">
        <authorList>
            <person name="Gilroy R."/>
        </authorList>
    </citation>
    <scope>NUCLEOTIDE SEQUENCE</scope>
    <source>
        <strain evidence="2">G3-2149</strain>
    </source>
</reference>
<dbReference type="InterPro" id="IPR029044">
    <property type="entry name" value="Nucleotide-diphossugar_trans"/>
</dbReference>
<dbReference type="Gene3D" id="3.90.550.10">
    <property type="entry name" value="Spore Coat Polysaccharide Biosynthesis Protein SpsA, Chain A"/>
    <property type="match status" value="2"/>
</dbReference>
<dbReference type="PANTHER" id="PTHR43685">
    <property type="entry name" value="GLYCOSYLTRANSFERASE"/>
    <property type="match status" value="1"/>
</dbReference>
<dbReference type="SUPFAM" id="SSF53448">
    <property type="entry name" value="Nucleotide-diphospho-sugar transferases"/>
    <property type="match status" value="1"/>
</dbReference>
<dbReference type="PANTHER" id="PTHR43685:SF2">
    <property type="entry name" value="GLYCOSYLTRANSFERASE 2-LIKE DOMAIN-CONTAINING PROTEIN"/>
    <property type="match status" value="1"/>
</dbReference>
<gene>
    <name evidence="2" type="ORF">H9789_02890</name>
</gene>
<dbReference type="Proteomes" id="UP000823865">
    <property type="component" value="Unassembled WGS sequence"/>
</dbReference>
<dbReference type="Pfam" id="PF00535">
    <property type="entry name" value="Glycos_transf_2"/>
    <property type="match status" value="1"/>
</dbReference>
<sequence>MKHLVDCFFPYLSAEQAQAMLRTFGKHPLIHQIHLFCPQESTKPEWSGIKTLNVSDGIFSSDSIRKMAQEATAEYCLLYTKTTPVELEPYSLERMVRVADDAHAVLLYSDYREIKNGELLPHPVNDYQEGSVRDDFQMGSLLLFRTEALKAYLKEAAGNDYLFAGLYDLRLYLSRYGNIVHLDEMLYTEQEEDLRLSGQKNFDYVDPKNRKAQIEMEQACTEHLKQINAYLHPSQIRRIEHSGDFPVEVSVIIPVRNRARTIKDAIESALSQQTDFEYNIFVVDNHSTDGTTEIIRSFHEEKRVIHLIPEEGHLGIGGCWSLAVHHPLCGRFSVQLDSDDLYSSPNTLQAIADIFHREQASMVIGSYRMTDFQLNTLPPGRIDHKEWTPENGHNNALRINGLGAPRAFFTPLLRELQIPNTSYGEDYALGLMFSRNYHIARIYDELYLCRRWEGNSDAALNIEQINRNNHYKDKLRTLEIKARQNRNKQ</sequence>